<dbReference type="EMBL" id="CP035495">
    <property type="protein sequence ID" value="QAY62496.1"/>
    <property type="molecule type" value="Genomic_DNA"/>
</dbReference>
<evidence type="ECO:0000256" key="1">
    <source>
        <dbReference type="SAM" id="MobiDB-lite"/>
    </source>
</evidence>
<gene>
    <name evidence="3" type="ORF">ET495_03660</name>
</gene>
<evidence type="ECO:0000313" key="3">
    <source>
        <dbReference type="EMBL" id="QAY62496.1"/>
    </source>
</evidence>
<feature type="transmembrane region" description="Helical" evidence="2">
    <location>
        <begin position="126"/>
        <end position="147"/>
    </location>
</feature>
<keyword evidence="2" id="KW-0812">Transmembrane</keyword>
<dbReference type="OrthoDB" id="4794414at2"/>
<feature type="transmembrane region" description="Helical" evidence="2">
    <location>
        <begin position="49"/>
        <end position="70"/>
    </location>
</feature>
<proteinExistence type="predicted"/>
<feature type="transmembrane region" description="Helical" evidence="2">
    <location>
        <begin position="77"/>
        <end position="97"/>
    </location>
</feature>
<dbReference type="InterPro" id="IPR019051">
    <property type="entry name" value="Trp_biosyn_TM_oprn/chp"/>
</dbReference>
<dbReference type="Proteomes" id="UP000291758">
    <property type="component" value="Chromosome"/>
</dbReference>
<name>A0A4P6EK70_9MICO</name>
<keyword evidence="2" id="KW-1133">Transmembrane helix</keyword>
<dbReference type="KEGG" id="xyl:ET495_03660"/>
<dbReference type="Pfam" id="PF09534">
    <property type="entry name" value="Trp_oprn_chp"/>
    <property type="match status" value="1"/>
</dbReference>
<reference evidence="3 4" key="1">
    <citation type="submission" date="2019-01" db="EMBL/GenBank/DDBJ databases">
        <title>Genome sequencing of strain 2JSPR-7.</title>
        <authorList>
            <person name="Heo J."/>
            <person name="Kim S.-J."/>
            <person name="Kim J.-S."/>
            <person name="Hong S.-B."/>
            <person name="Kwon S.-W."/>
        </authorList>
    </citation>
    <scope>NUCLEOTIDE SEQUENCE [LARGE SCALE GENOMIC DNA]</scope>
    <source>
        <strain evidence="3 4">2JSPR-7</strain>
    </source>
</reference>
<evidence type="ECO:0000256" key="2">
    <source>
        <dbReference type="SAM" id="Phobius"/>
    </source>
</evidence>
<protein>
    <submittedName>
        <fullName evidence="3">Trp biosynthesis protein</fullName>
    </submittedName>
</protein>
<dbReference type="RefSeq" id="WP_129202679.1">
    <property type="nucleotide sequence ID" value="NZ_CP035495.1"/>
</dbReference>
<accession>A0A4P6EK70</accession>
<keyword evidence="2" id="KW-0472">Membrane</keyword>
<feature type="region of interest" description="Disordered" evidence="1">
    <location>
        <begin position="154"/>
        <end position="193"/>
    </location>
</feature>
<organism evidence="3 4">
    <name type="scientific">Xylanimonas allomyrinae</name>
    <dbReference type="NCBI Taxonomy" id="2509459"/>
    <lineage>
        <taxon>Bacteria</taxon>
        <taxon>Bacillati</taxon>
        <taxon>Actinomycetota</taxon>
        <taxon>Actinomycetes</taxon>
        <taxon>Micrococcales</taxon>
        <taxon>Promicromonosporaceae</taxon>
        <taxon>Xylanimonas</taxon>
    </lineage>
</organism>
<evidence type="ECO:0000313" key="4">
    <source>
        <dbReference type="Proteomes" id="UP000291758"/>
    </source>
</evidence>
<keyword evidence="4" id="KW-1185">Reference proteome</keyword>
<sequence length="193" mass="18876">MSLSRGRAAVLVIVLGALTLATAGPVWVRSQTATALDPSVAVSVSGGDAAPAVNAAGLVLVAAGLALALGGRVARRIVLVVAAGAGVLVAWSAVAVATSPVEAATAGAGEAAGVTDLTGPVTVTPWPWLCAVVGALAVAAAVVVEIAGRRWATSSRHERTPAPAASAGDSRVDAHDAWDTLSRGADPTAPEDR</sequence>
<dbReference type="AlphaFoldDB" id="A0A4P6EK70"/>